<dbReference type="RefSeq" id="WP_007503238.1">
    <property type="nucleotide sequence ID" value="NZ_AFCE01000088.1"/>
</dbReference>
<keyword evidence="1" id="KW-0812">Transmembrane</keyword>
<dbReference type="Proteomes" id="UP000010716">
    <property type="component" value="Unassembled WGS sequence"/>
</dbReference>
<feature type="transmembrane region" description="Helical" evidence="1">
    <location>
        <begin position="6"/>
        <end position="24"/>
    </location>
</feature>
<keyword evidence="1" id="KW-1133">Transmembrane helix</keyword>
<reference evidence="2 4" key="1">
    <citation type="journal article" date="2011" name="J. Bacteriol.">
        <title>Draft genome sequence of the thermoalkaliphilic Caldalkalibacillus thermarum strain TA2.A1.</title>
        <authorList>
            <person name="Kalamorz F."/>
            <person name="Keis S."/>
            <person name="McMillan D.G."/>
            <person name="Olsson K."/>
            <person name="Stanton J.A."/>
            <person name="Stockwell P."/>
            <person name="Black M.A."/>
            <person name="Klingeman D.M."/>
            <person name="Land M.L."/>
            <person name="Han C.S."/>
            <person name="Martin S.L."/>
            <person name="Becher S.A."/>
            <person name="Peddie C.J."/>
            <person name="Morgan H.W."/>
            <person name="Matthies D."/>
            <person name="Preiss L."/>
            <person name="Meier T."/>
            <person name="Brown S.D."/>
            <person name="Cook G.M."/>
        </authorList>
    </citation>
    <scope>NUCLEOTIDE SEQUENCE [LARGE SCALE GENOMIC DNA]</scope>
    <source>
        <strain evidence="2 4">TA2.A1</strain>
    </source>
</reference>
<dbReference type="KEGG" id="cthu:HUR95_00470"/>
<accession>F5L4N8</accession>
<sequence length="126" mass="15155">MQVVQWVQTTVLVLLLAVVIYQTIRMYRINQELYKYKGHLEELKAEMSKLMQTILSELKNDQRHMLTQTITEFKHDYEQWMKDTAATWTQHWKSGMSKIMDCLDTYINMENKQISKWLEYATISGR</sequence>
<keyword evidence="1" id="KW-0472">Membrane</keyword>
<protein>
    <submittedName>
        <fullName evidence="2">Uncharacterized protein</fullName>
    </submittedName>
</protein>
<dbReference type="EMBL" id="CP082237">
    <property type="protein sequence ID" value="QZT33950.1"/>
    <property type="molecule type" value="Genomic_DNA"/>
</dbReference>
<gene>
    <name evidence="2" type="ORF">CathTA2_0751</name>
    <name evidence="3" type="ORF">HUR95_00470</name>
</gene>
<evidence type="ECO:0000313" key="4">
    <source>
        <dbReference type="Proteomes" id="UP000010716"/>
    </source>
</evidence>
<keyword evidence="5" id="KW-1185">Reference proteome</keyword>
<proteinExistence type="predicted"/>
<evidence type="ECO:0000313" key="2">
    <source>
        <dbReference type="EMBL" id="EGL83704.1"/>
    </source>
</evidence>
<reference evidence="3" key="3">
    <citation type="submission" date="2021-08" db="EMBL/GenBank/DDBJ databases">
        <authorList>
            <person name="de Jong S."/>
            <person name="van den Broek M."/>
            <person name="Merkel A."/>
            <person name="de la Torre Cortes P."/>
            <person name="Kalamorz F."/>
            <person name="Cook G."/>
            <person name="van Loosdrecht M."/>
            <person name="McMillan D."/>
        </authorList>
    </citation>
    <scope>NUCLEOTIDE SEQUENCE</scope>
    <source>
        <strain evidence="3">TA2.A1</strain>
    </source>
</reference>
<evidence type="ECO:0000256" key="1">
    <source>
        <dbReference type="SAM" id="Phobius"/>
    </source>
</evidence>
<reference evidence="3 5" key="2">
    <citation type="journal article" date="2020" name="Extremophiles">
        <title>Genomic analysis of Caldalkalibacillus thermarum TA2.A1 reveals aerobic alkaliphilic metabolism and evolutionary hallmarks linking alkaliphilic bacteria and plant life.</title>
        <authorList>
            <person name="de Jong S.I."/>
            <person name="van den Broek M.A."/>
            <person name="Merkel A.Y."/>
            <person name="de la Torre Cortes P."/>
            <person name="Kalamorz F."/>
            <person name="Cook G.M."/>
            <person name="van Loosdrecht M.C.M."/>
            <person name="McMillan D.G.G."/>
        </authorList>
    </citation>
    <scope>NUCLEOTIDE SEQUENCE [LARGE SCALE GENOMIC DNA]</scope>
    <source>
        <strain evidence="3 5">TA2.A1</strain>
    </source>
</reference>
<dbReference type="AlphaFoldDB" id="F5L4N8"/>
<evidence type="ECO:0000313" key="3">
    <source>
        <dbReference type="EMBL" id="QZT33950.1"/>
    </source>
</evidence>
<name>F5L4N8_CALTT</name>
<dbReference type="Proteomes" id="UP000825179">
    <property type="component" value="Chromosome"/>
</dbReference>
<organism evidence="2 4">
    <name type="scientific">Caldalkalibacillus thermarum (strain TA2.A1)</name>
    <dbReference type="NCBI Taxonomy" id="986075"/>
    <lineage>
        <taxon>Bacteria</taxon>
        <taxon>Bacillati</taxon>
        <taxon>Bacillota</taxon>
        <taxon>Bacilli</taxon>
        <taxon>Bacillales</taxon>
        <taxon>Bacillaceae</taxon>
        <taxon>Caldalkalibacillus</taxon>
    </lineage>
</organism>
<dbReference type="EMBL" id="AFCE01000088">
    <property type="protein sequence ID" value="EGL83704.1"/>
    <property type="molecule type" value="Genomic_DNA"/>
</dbReference>
<evidence type="ECO:0000313" key="5">
    <source>
        <dbReference type="Proteomes" id="UP000825179"/>
    </source>
</evidence>